<accession>A0A917FHK9</accession>
<gene>
    <name evidence="3" type="ORF">GCM10007301_40970</name>
</gene>
<dbReference type="SUPFAM" id="SSF52266">
    <property type="entry name" value="SGNH hydrolase"/>
    <property type="match status" value="1"/>
</dbReference>
<dbReference type="AlphaFoldDB" id="A0A917FHK9"/>
<evidence type="ECO:0000313" key="3">
    <source>
        <dbReference type="EMBL" id="GGF76879.1"/>
    </source>
</evidence>
<dbReference type="EMBL" id="BMCT01000006">
    <property type="protein sequence ID" value="GGF76879.1"/>
    <property type="molecule type" value="Genomic_DNA"/>
</dbReference>
<evidence type="ECO:0000256" key="1">
    <source>
        <dbReference type="SAM" id="MobiDB-lite"/>
    </source>
</evidence>
<reference evidence="3" key="2">
    <citation type="submission" date="2020-09" db="EMBL/GenBank/DDBJ databases">
        <authorList>
            <person name="Sun Q."/>
            <person name="Sedlacek I."/>
        </authorList>
    </citation>
    <scope>NUCLEOTIDE SEQUENCE</scope>
    <source>
        <strain evidence="3">CCM 7897</strain>
    </source>
</reference>
<feature type="chain" id="PRO_5037641659" description="SGNH/GDSL hydrolase family protein" evidence="2">
    <location>
        <begin position="25"/>
        <end position="278"/>
    </location>
</feature>
<feature type="signal peptide" evidence="2">
    <location>
        <begin position="1"/>
        <end position="24"/>
    </location>
</feature>
<organism evidence="3 4">
    <name type="scientific">Azorhizobium oxalatiphilum</name>
    <dbReference type="NCBI Taxonomy" id="980631"/>
    <lineage>
        <taxon>Bacteria</taxon>
        <taxon>Pseudomonadati</taxon>
        <taxon>Pseudomonadota</taxon>
        <taxon>Alphaproteobacteria</taxon>
        <taxon>Hyphomicrobiales</taxon>
        <taxon>Xanthobacteraceae</taxon>
        <taxon>Azorhizobium</taxon>
    </lineage>
</organism>
<name>A0A917FHK9_9HYPH</name>
<sequence>MIRRVRPLLFALATACLMPGIAGAQSASPAVSPSAGPGSTAPGAVPAPPVQRRSAPDCTAPDRYLNPKNPLRRSAEAVRNSKRLRVLVFSSVRTPAISDAVETKRYPAALTPALKGRYPGVDVTVANQIEQRAGISESLKGLRGALAAKPYDLVIWQLGSTDVLSGTDMNLFEDKLSRGIAEIRARQADPIIMSMQYSPRTDFMFDPAPYVQYMRWTVKTEGAGLFNRYDIMRYWVEDGIFDLSELQPGASIFEDVHHCVGELLARYIANGIAAPETQ</sequence>
<evidence type="ECO:0000313" key="4">
    <source>
        <dbReference type="Proteomes" id="UP000606044"/>
    </source>
</evidence>
<evidence type="ECO:0000256" key="2">
    <source>
        <dbReference type="SAM" id="SignalP"/>
    </source>
</evidence>
<reference evidence="3" key="1">
    <citation type="journal article" date="2014" name="Int. J. Syst. Evol. Microbiol.">
        <title>Complete genome sequence of Corynebacterium casei LMG S-19264T (=DSM 44701T), isolated from a smear-ripened cheese.</title>
        <authorList>
            <consortium name="US DOE Joint Genome Institute (JGI-PGF)"/>
            <person name="Walter F."/>
            <person name="Albersmeier A."/>
            <person name="Kalinowski J."/>
            <person name="Ruckert C."/>
        </authorList>
    </citation>
    <scope>NUCLEOTIDE SEQUENCE</scope>
    <source>
        <strain evidence="3">CCM 7897</strain>
    </source>
</reference>
<evidence type="ECO:0008006" key="5">
    <source>
        <dbReference type="Google" id="ProtNLM"/>
    </source>
</evidence>
<feature type="compositionally biased region" description="Low complexity" evidence="1">
    <location>
        <begin position="27"/>
        <end position="44"/>
    </location>
</feature>
<keyword evidence="2" id="KW-0732">Signal</keyword>
<dbReference type="GO" id="GO:0016788">
    <property type="term" value="F:hydrolase activity, acting on ester bonds"/>
    <property type="evidence" value="ECO:0007669"/>
    <property type="project" value="UniProtKB-ARBA"/>
</dbReference>
<dbReference type="Gene3D" id="3.40.50.1110">
    <property type="entry name" value="SGNH hydrolase"/>
    <property type="match status" value="1"/>
</dbReference>
<dbReference type="Proteomes" id="UP000606044">
    <property type="component" value="Unassembled WGS sequence"/>
</dbReference>
<comment type="caution">
    <text evidence="3">The sequence shown here is derived from an EMBL/GenBank/DDBJ whole genome shotgun (WGS) entry which is preliminary data.</text>
</comment>
<dbReference type="InterPro" id="IPR057572">
    <property type="entry name" value="NonGDSL"/>
</dbReference>
<dbReference type="Pfam" id="PF25182">
    <property type="entry name" value="NonGDSL"/>
    <property type="match status" value="1"/>
</dbReference>
<dbReference type="InterPro" id="IPR036514">
    <property type="entry name" value="SGNH_hydro_sf"/>
</dbReference>
<protein>
    <recommendedName>
        <fullName evidence="5">SGNH/GDSL hydrolase family protein</fullName>
    </recommendedName>
</protein>
<feature type="region of interest" description="Disordered" evidence="1">
    <location>
        <begin position="27"/>
        <end position="76"/>
    </location>
</feature>
<keyword evidence="4" id="KW-1185">Reference proteome</keyword>
<proteinExistence type="predicted"/>